<accession>A0A8T1UQA0</accession>
<name>A0A8T1UQA0_9STRA</name>
<evidence type="ECO:0000313" key="1">
    <source>
        <dbReference type="EMBL" id="KAG6968190.1"/>
    </source>
</evidence>
<dbReference type="EMBL" id="JAENGZ010000125">
    <property type="protein sequence ID" value="KAG6968190.1"/>
    <property type="molecule type" value="Genomic_DNA"/>
</dbReference>
<protein>
    <submittedName>
        <fullName evidence="1">Uncharacterized protein</fullName>
    </submittedName>
</protein>
<organism evidence="1 2">
    <name type="scientific">Phytophthora cactorum</name>
    <dbReference type="NCBI Taxonomy" id="29920"/>
    <lineage>
        <taxon>Eukaryota</taxon>
        <taxon>Sar</taxon>
        <taxon>Stramenopiles</taxon>
        <taxon>Oomycota</taxon>
        <taxon>Peronosporomycetes</taxon>
        <taxon>Peronosporales</taxon>
        <taxon>Peronosporaceae</taxon>
        <taxon>Phytophthora</taxon>
    </lineage>
</organism>
<evidence type="ECO:0000313" key="2">
    <source>
        <dbReference type="Proteomes" id="UP000688947"/>
    </source>
</evidence>
<gene>
    <name evidence="1" type="ORF">JG687_00003870</name>
</gene>
<dbReference type="Proteomes" id="UP000688947">
    <property type="component" value="Unassembled WGS sequence"/>
</dbReference>
<dbReference type="AlphaFoldDB" id="A0A8T1UQA0"/>
<comment type="caution">
    <text evidence="1">The sequence shown here is derived from an EMBL/GenBank/DDBJ whole genome shotgun (WGS) entry which is preliminary data.</text>
</comment>
<proteinExistence type="predicted"/>
<reference evidence="1" key="1">
    <citation type="submission" date="2021-01" db="EMBL/GenBank/DDBJ databases">
        <title>Phytophthora aleatoria, a newly-described species from Pinus radiata is distinct from Phytophthora cactorum isolates based on comparative genomics.</title>
        <authorList>
            <person name="Mcdougal R."/>
            <person name="Panda P."/>
            <person name="Williams N."/>
            <person name="Studholme D.J."/>
        </authorList>
    </citation>
    <scope>NUCLEOTIDE SEQUENCE</scope>
    <source>
        <strain evidence="1">NZFS 3830</strain>
    </source>
</reference>
<dbReference type="OrthoDB" id="125996at2759"/>
<sequence length="155" mass="17689">MVGSPTSYISHRRRFGFTSLSAMVYRTPQEKMLIVHTYKYILAEAQQRLDPLGRTVRERIAKALTVSESMVACVLAAYNVHGEEAFAVPADHQGRRSKITASLLPKSLMTTIPCERNLCEWKFPTSEVVSATRGATPRHTWKRSWQCSLRIWYQS</sequence>